<feature type="transmembrane region" description="Helical" evidence="2">
    <location>
        <begin position="22"/>
        <end position="42"/>
    </location>
</feature>
<dbReference type="InterPro" id="IPR006052">
    <property type="entry name" value="TNF_dom"/>
</dbReference>
<evidence type="ECO:0000313" key="4">
    <source>
        <dbReference type="Ensembl" id="ENSPKIP00000004312.1"/>
    </source>
</evidence>
<keyword evidence="5" id="KW-1185">Reference proteome</keyword>
<proteinExistence type="inferred from homology"/>
<dbReference type="InterPro" id="IPR008983">
    <property type="entry name" value="Tumour_necrosis_fac-like_dom"/>
</dbReference>
<dbReference type="GO" id="GO:0016020">
    <property type="term" value="C:membrane"/>
    <property type="evidence" value="ECO:0007669"/>
    <property type="project" value="InterPro"/>
</dbReference>
<evidence type="ECO:0000256" key="1">
    <source>
        <dbReference type="ARBA" id="ARBA00008670"/>
    </source>
</evidence>
<evidence type="ECO:0000259" key="3">
    <source>
        <dbReference type="Pfam" id="PF00229"/>
    </source>
</evidence>
<comment type="similarity">
    <text evidence="1">Belongs to the tumor necrosis factor family.</text>
</comment>
<feature type="domain" description="THD" evidence="3">
    <location>
        <begin position="94"/>
        <end position="182"/>
    </location>
</feature>
<dbReference type="SUPFAM" id="SSF49842">
    <property type="entry name" value="TNF-like"/>
    <property type="match status" value="1"/>
</dbReference>
<dbReference type="AlphaFoldDB" id="A0A3B3QC66"/>
<dbReference type="Pfam" id="PF00229">
    <property type="entry name" value="TNF"/>
    <property type="match status" value="1"/>
</dbReference>
<dbReference type="Proteomes" id="UP000261540">
    <property type="component" value="Unplaced"/>
</dbReference>
<organism evidence="4 5">
    <name type="scientific">Paramormyrops kingsleyae</name>
    <dbReference type="NCBI Taxonomy" id="1676925"/>
    <lineage>
        <taxon>Eukaryota</taxon>
        <taxon>Metazoa</taxon>
        <taxon>Chordata</taxon>
        <taxon>Craniata</taxon>
        <taxon>Vertebrata</taxon>
        <taxon>Euteleostomi</taxon>
        <taxon>Actinopterygii</taxon>
        <taxon>Neopterygii</taxon>
        <taxon>Teleostei</taxon>
        <taxon>Osteoglossocephala</taxon>
        <taxon>Osteoglossomorpha</taxon>
        <taxon>Osteoglossiformes</taxon>
        <taxon>Mormyridae</taxon>
        <taxon>Paramormyrops</taxon>
    </lineage>
</organism>
<keyword evidence="2" id="KW-0472">Membrane</keyword>
<dbReference type="Ensembl" id="ENSPKIT00000028294.1">
    <property type="protein sequence ID" value="ENSPKIP00000004312.1"/>
    <property type="gene ID" value="ENSPKIG00000021475.1"/>
</dbReference>
<accession>A0A3B3QC66</accession>
<keyword evidence="2" id="KW-0812">Transmembrane</keyword>
<evidence type="ECO:0000313" key="5">
    <source>
        <dbReference type="Proteomes" id="UP000261540"/>
    </source>
</evidence>
<keyword evidence="2" id="KW-1133">Transmembrane helix</keyword>
<evidence type="ECO:0000256" key="2">
    <source>
        <dbReference type="SAM" id="Phobius"/>
    </source>
</evidence>
<dbReference type="GO" id="GO:0005164">
    <property type="term" value="F:tumor necrosis factor receptor binding"/>
    <property type="evidence" value="ECO:0007669"/>
    <property type="project" value="InterPro"/>
</dbReference>
<sequence>MSSTETALHQALARHQCLNSTLMLWVTLLSLAQAITLVLLFTRQVRPPARQSAWPQAAFVGDIAQDVQRRLSTVTIVTAMDELHWMSEDDIKPIIAKDGRYFLYIQVTLQSDAANLTYTVHIKKSNNQKPLISLTLTKKSNEITTGFHGRQVKLDKGDELKVTCAPPALINTNEFATHMGTYLTEAY</sequence>
<reference evidence="4" key="1">
    <citation type="submission" date="2025-08" db="UniProtKB">
        <authorList>
            <consortium name="Ensembl"/>
        </authorList>
    </citation>
    <scope>IDENTIFICATION</scope>
</reference>
<protein>
    <recommendedName>
        <fullName evidence="3">THD domain-containing protein</fullName>
    </recommendedName>
</protein>
<reference evidence="4" key="2">
    <citation type="submission" date="2025-09" db="UniProtKB">
        <authorList>
            <consortium name="Ensembl"/>
        </authorList>
    </citation>
    <scope>IDENTIFICATION</scope>
</reference>
<dbReference type="GeneTree" id="ENSGT00970000194260"/>
<name>A0A3B3QC66_9TELE</name>
<dbReference type="GO" id="GO:0006955">
    <property type="term" value="P:immune response"/>
    <property type="evidence" value="ECO:0007669"/>
    <property type="project" value="InterPro"/>
</dbReference>
<dbReference type="Gene3D" id="2.60.120.40">
    <property type="match status" value="1"/>
</dbReference>